<dbReference type="AlphaFoldDB" id="A0A1Q8YJF9"/>
<evidence type="ECO:0000313" key="1">
    <source>
        <dbReference type="EMBL" id="OLP08188.1"/>
    </source>
</evidence>
<organism evidence="1 2">
    <name type="scientific">Rhodoferax antarcticus ANT.BR</name>
    <dbReference type="NCBI Taxonomy" id="1111071"/>
    <lineage>
        <taxon>Bacteria</taxon>
        <taxon>Pseudomonadati</taxon>
        <taxon>Pseudomonadota</taxon>
        <taxon>Betaproteobacteria</taxon>
        <taxon>Burkholderiales</taxon>
        <taxon>Comamonadaceae</taxon>
        <taxon>Rhodoferax</taxon>
    </lineage>
</organism>
<sequence>MRVACVNNSTHARLLVPGLNVQKLAFTQRHVHGFAQPMDLNQ</sequence>
<name>A0A1Q8YJF9_9BURK</name>
<comment type="caution">
    <text evidence="1">The sequence shown here is derived from an EMBL/GenBank/DDBJ whole genome shotgun (WGS) entry which is preliminary data.</text>
</comment>
<proteinExistence type="predicted"/>
<gene>
    <name evidence="1" type="ORF">BLL52_0476</name>
</gene>
<reference evidence="1 2" key="1">
    <citation type="submission" date="2017-01" db="EMBL/GenBank/DDBJ databases">
        <title>Genome sequence of Rhodoferax antarcticus ANT.BR, a psychrophilic purple nonsulfur bacterium from an Antarctic microbial mat.</title>
        <authorList>
            <person name="Baker J."/>
            <person name="Riester C."/>
            <person name="Skinner B."/>
            <person name="Newell A."/>
            <person name="Swingley W."/>
            <person name="Madigan M."/>
            <person name="Jung D."/>
            <person name="Asao M."/>
            <person name="Chen M."/>
            <person name="Loughlin P."/>
            <person name="Pan H."/>
            <person name="Lin S."/>
            <person name="Li N."/>
            <person name="Shaw J."/>
            <person name="Prado M."/>
            <person name="Sherman C."/>
            <person name="Li X."/>
            <person name="Tang J."/>
            <person name="Blankenship R."/>
            <person name="Zhao T."/>
            <person name="Touchman J."/>
            <person name="Sattley M."/>
        </authorList>
    </citation>
    <scope>NUCLEOTIDE SEQUENCE [LARGE SCALE GENOMIC DNA]</scope>
    <source>
        <strain evidence="1 2">ANT.BR</strain>
    </source>
</reference>
<dbReference type="EMBL" id="MSYM01000005">
    <property type="protein sequence ID" value="OLP08188.1"/>
    <property type="molecule type" value="Genomic_DNA"/>
</dbReference>
<dbReference type="Proteomes" id="UP000185911">
    <property type="component" value="Unassembled WGS sequence"/>
</dbReference>
<accession>A0A1Q8YJF9</accession>
<evidence type="ECO:0000313" key="2">
    <source>
        <dbReference type="Proteomes" id="UP000185911"/>
    </source>
</evidence>
<protein>
    <submittedName>
        <fullName evidence="1">Uncharacterized protein</fullName>
    </submittedName>
</protein>
<keyword evidence="2" id="KW-1185">Reference proteome</keyword>